<organism evidence="1 2">
    <name type="scientific">Halioxenophilus aromaticivorans</name>
    <dbReference type="NCBI Taxonomy" id="1306992"/>
    <lineage>
        <taxon>Bacteria</taxon>
        <taxon>Pseudomonadati</taxon>
        <taxon>Pseudomonadota</taxon>
        <taxon>Gammaproteobacteria</taxon>
        <taxon>Alteromonadales</taxon>
        <taxon>Alteromonadaceae</taxon>
        <taxon>Halioxenophilus</taxon>
    </lineage>
</organism>
<protein>
    <submittedName>
        <fullName evidence="1">Alpha/beta hydrolase</fullName>
    </submittedName>
</protein>
<dbReference type="InterPro" id="IPR010662">
    <property type="entry name" value="RBBP9/YdeN"/>
</dbReference>
<keyword evidence="2" id="KW-1185">Reference proteome</keyword>
<gene>
    <name evidence="1" type="ORF">GCM10025791_41620</name>
</gene>
<dbReference type="PANTHER" id="PTHR15394:SF3">
    <property type="entry name" value="SERINE HYDROLASE RBBP9"/>
    <property type="match status" value="1"/>
</dbReference>
<accession>A0AAV3U7Q0</accession>
<dbReference type="AlphaFoldDB" id="A0AAV3U7Q0"/>
<dbReference type="GO" id="GO:0016787">
    <property type="term" value="F:hydrolase activity"/>
    <property type="evidence" value="ECO:0007669"/>
    <property type="project" value="UniProtKB-KW"/>
</dbReference>
<evidence type="ECO:0000313" key="2">
    <source>
        <dbReference type="Proteomes" id="UP001409585"/>
    </source>
</evidence>
<evidence type="ECO:0000313" key="1">
    <source>
        <dbReference type="EMBL" id="GAA4956940.1"/>
    </source>
</evidence>
<sequence length="212" mass="23232">MLPFVSAVALGSPLVAPEKPQVYIVPGYMATPEDHWFRWLQSELESKAEVTVVTLPNPQAPSAQAWQQQLQHSIGEVNSHTVIVAHSLGSIATLRFLQSLPDDWALAGLVLVAGFDQPLAKLPQLDAFTAPPIDTAGLARRIAHRSVYASPADTIVPFAHSQRLAIGLNAELVEVPKAGHFLAEDGFRTFPQLYREVTGLLLEIEKRESEMR</sequence>
<dbReference type="SUPFAM" id="SSF53474">
    <property type="entry name" value="alpha/beta-Hydrolases"/>
    <property type="match status" value="1"/>
</dbReference>
<dbReference type="Pfam" id="PF06821">
    <property type="entry name" value="Ser_hydrolase"/>
    <property type="match status" value="1"/>
</dbReference>
<keyword evidence="1" id="KW-0378">Hydrolase</keyword>
<dbReference type="Gene3D" id="3.40.50.1820">
    <property type="entry name" value="alpha/beta hydrolase"/>
    <property type="match status" value="1"/>
</dbReference>
<dbReference type="Proteomes" id="UP001409585">
    <property type="component" value="Unassembled WGS sequence"/>
</dbReference>
<dbReference type="EMBL" id="BAABLX010000074">
    <property type="protein sequence ID" value="GAA4956940.1"/>
    <property type="molecule type" value="Genomic_DNA"/>
</dbReference>
<dbReference type="PANTHER" id="PTHR15394">
    <property type="entry name" value="SERINE HYDROLASE RBBP9"/>
    <property type="match status" value="1"/>
</dbReference>
<proteinExistence type="predicted"/>
<dbReference type="InterPro" id="IPR029058">
    <property type="entry name" value="AB_hydrolase_fold"/>
</dbReference>
<comment type="caution">
    <text evidence="1">The sequence shown here is derived from an EMBL/GenBank/DDBJ whole genome shotgun (WGS) entry which is preliminary data.</text>
</comment>
<name>A0AAV3U7Q0_9ALTE</name>
<reference evidence="2" key="1">
    <citation type="journal article" date="2019" name="Int. J. Syst. Evol. Microbiol.">
        <title>The Global Catalogue of Microorganisms (GCM) 10K type strain sequencing project: providing services to taxonomists for standard genome sequencing and annotation.</title>
        <authorList>
            <consortium name="The Broad Institute Genomics Platform"/>
            <consortium name="The Broad Institute Genome Sequencing Center for Infectious Disease"/>
            <person name="Wu L."/>
            <person name="Ma J."/>
        </authorList>
    </citation>
    <scope>NUCLEOTIDE SEQUENCE [LARGE SCALE GENOMIC DNA]</scope>
    <source>
        <strain evidence="2">JCM 19134</strain>
    </source>
</reference>